<evidence type="ECO:0000313" key="2">
    <source>
        <dbReference type="EMBL" id="CCF46679.1"/>
    </source>
</evidence>
<feature type="non-terminal residue" evidence="2">
    <location>
        <position position="1"/>
    </location>
</feature>
<dbReference type="HOGENOM" id="CLU_1323632_0_0_1"/>
<dbReference type="AlphaFoldDB" id="H1W2G6"/>
<reference evidence="3" key="1">
    <citation type="journal article" date="2012" name="Nat. Genet.">
        <title>Lifestyle transitions in plant pathogenic Colletotrichum fungi deciphered by genome and transcriptome analyses.</title>
        <authorList>
            <person name="O'Connell R.J."/>
            <person name="Thon M.R."/>
            <person name="Hacquard S."/>
            <person name="Amyotte S.G."/>
            <person name="Kleemann J."/>
            <person name="Torres M.F."/>
            <person name="Damm U."/>
            <person name="Buiate E.A."/>
            <person name="Epstein L."/>
            <person name="Alkan N."/>
            <person name="Altmueller J."/>
            <person name="Alvarado-Balderrama L."/>
            <person name="Bauser C.A."/>
            <person name="Becker C."/>
            <person name="Birren B.W."/>
            <person name="Chen Z."/>
            <person name="Choi J."/>
            <person name="Crouch J.A."/>
            <person name="Duvick J.P."/>
            <person name="Farman M.A."/>
            <person name="Gan P."/>
            <person name="Heiman D."/>
            <person name="Henrissat B."/>
            <person name="Howard R.J."/>
            <person name="Kabbage M."/>
            <person name="Koch C."/>
            <person name="Kracher B."/>
            <person name="Kubo Y."/>
            <person name="Law A.D."/>
            <person name="Lebrun M.-H."/>
            <person name="Lee Y.-H."/>
            <person name="Miyara I."/>
            <person name="Moore N."/>
            <person name="Neumann U."/>
            <person name="Nordstroem K."/>
            <person name="Panaccione D.G."/>
            <person name="Panstruga R."/>
            <person name="Place M."/>
            <person name="Proctor R.H."/>
            <person name="Prusky D."/>
            <person name="Rech G."/>
            <person name="Reinhardt R."/>
            <person name="Rollins J.A."/>
            <person name="Rounsley S."/>
            <person name="Schardl C.L."/>
            <person name="Schwartz D.C."/>
            <person name="Shenoy N."/>
            <person name="Shirasu K."/>
            <person name="Sikhakolli U.R."/>
            <person name="Stueber K."/>
            <person name="Sukno S.A."/>
            <person name="Sweigard J.A."/>
            <person name="Takano Y."/>
            <person name="Takahara H."/>
            <person name="Trail F."/>
            <person name="van der Does H.C."/>
            <person name="Voll L.M."/>
            <person name="Will I."/>
            <person name="Young S."/>
            <person name="Zeng Q."/>
            <person name="Zhang J."/>
            <person name="Zhou S."/>
            <person name="Dickman M.B."/>
            <person name="Schulze-Lefert P."/>
            <person name="Ver Loren van Themaat E."/>
            <person name="Ma L.-J."/>
            <person name="Vaillancourt L.J."/>
        </authorList>
    </citation>
    <scope>NUCLEOTIDE SEQUENCE [LARGE SCALE GENOMIC DNA]</scope>
    <source>
        <strain evidence="3">IMI 349063</strain>
    </source>
</reference>
<dbReference type="Proteomes" id="UP000007174">
    <property type="component" value="Unassembled WGS sequence"/>
</dbReference>
<evidence type="ECO:0000256" key="1">
    <source>
        <dbReference type="SAM" id="MobiDB-lite"/>
    </source>
</evidence>
<protein>
    <submittedName>
        <fullName evidence="2">Uncharacterized protein</fullName>
    </submittedName>
</protein>
<evidence type="ECO:0000313" key="3">
    <source>
        <dbReference type="Proteomes" id="UP000007174"/>
    </source>
</evidence>
<proteinExistence type="predicted"/>
<feature type="region of interest" description="Disordered" evidence="1">
    <location>
        <begin position="149"/>
        <end position="168"/>
    </location>
</feature>
<organism evidence="2 3">
    <name type="scientific">Colletotrichum higginsianum (strain IMI 349063)</name>
    <name type="common">Crucifer anthracnose fungus</name>
    <dbReference type="NCBI Taxonomy" id="759273"/>
    <lineage>
        <taxon>Eukaryota</taxon>
        <taxon>Fungi</taxon>
        <taxon>Dikarya</taxon>
        <taxon>Ascomycota</taxon>
        <taxon>Pezizomycotina</taxon>
        <taxon>Sordariomycetes</taxon>
        <taxon>Hypocreomycetidae</taxon>
        <taxon>Glomerellales</taxon>
        <taxon>Glomerellaceae</taxon>
        <taxon>Colletotrichum</taxon>
        <taxon>Colletotrichum destructivum species complex</taxon>
    </lineage>
</organism>
<gene>
    <name evidence="2" type="ORF">CH063_15357</name>
</gene>
<name>H1W2G6_COLHI</name>
<sequence>RCPATASTWTACLAVHHPRTFVAKVPITTRTGNFVPSLTPRPVLVSLCPCTCIHTYTWPPTPSVPWSSLRQSSQPLLISLFADRLAFTECLLQCTHTISLNTQPAAVPVCTLTKLFELLVVTPTDWTFKGGGYPVSVSSTLSMPHCSSRAAAPCDKDRPRPKKVSPDPLESSLIPLAALFHLRLLLCASRRSSQRSSWLERNAFAVVA</sequence>
<accession>H1W2G6</accession>
<dbReference type="EMBL" id="CACQ02008947">
    <property type="protein sequence ID" value="CCF46679.1"/>
    <property type="molecule type" value="Genomic_DNA"/>
</dbReference>